<dbReference type="Pfam" id="PF13715">
    <property type="entry name" value="CarbopepD_reg_2"/>
    <property type="match status" value="1"/>
</dbReference>
<keyword evidence="4 10" id="KW-0812">Transmembrane</keyword>
<dbReference type="Proteomes" id="UP000325105">
    <property type="component" value="Unassembled WGS sequence"/>
</dbReference>
<dbReference type="GO" id="GO:0009279">
    <property type="term" value="C:cell outer membrane"/>
    <property type="evidence" value="ECO:0007669"/>
    <property type="project" value="UniProtKB-SubCell"/>
</dbReference>
<dbReference type="InterPro" id="IPR012910">
    <property type="entry name" value="Plug_dom"/>
</dbReference>
<dbReference type="CDD" id="cd01347">
    <property type="entry name" value="ligand_gated_channel"/>
    <property type="match status" value="1"/>
</dbReference>
<evidence type="ECO:0000259" key="12">
    <source>
        <dbReference type="Pfam" id="PF00593"/>
    </source>
</evidence>
<evidence type="ECO:0000256" key="11">
    <source>
        <dbReference type="RuleBase" id="RU003357"/>
    </source>
</evidence>
<dbReference type="InterPro" id="IPR039426">
    <property type="entry name" value="TonB-dep_rcpt-like"/>
</dbReference>
<evidence type="ECO:0000256" key="8">
    <source>
        <dbReference type="ARBA" id="ARBA00023170"/>
    </source>
</evidence>
<keyword evidence="6 11" id="KW-0798">TonB box</keyword>
<name>A0A5S5DNZ8_9SPHI</name>
<gene>
    <name evidence="14" type="ORF">BC792_102102</name>
</gene>
<evidence type="ECO:0000313" key="15">
    <source>
        <dbReference type="Proteomes" id="UP000325105"/>
    </source>
</evidence>
<dbReference type="PROSITE" id="PS52016">
    <property type="entry name" value="TONB_DEPENDENT_REC_3"/>
    <property type="match status" value="1"/>
</dbReference>
<keyword evidence="3 10" id="KW-1134">Transmembrane beta strand</keyword>
<dbReference type="GO" id="GO:0015344">
    <property type="term" value="F:siderophore uptake transmembrane transporter activity"/>
    <property type="evidence" value="ECO:0007669"/>
    <property type="project" value="TreeGrafter"/>
</dbReference>
<dbReference type="SUPFAM" id="SSF56935">
    <property type="entry name" value="Porins"/>
    <property type="match status" value="1"/>
</dbReference>
<keyword evidence="2 10" id="KW-0813">Transport</keyword>
<evidence type="ECO:0000256" key="2">
    <source>
        <dbReference type="ARBA" id="ARBA00022448"/>
    </source>
</evidence>
<dbReference type="AlphaFoldDB" id="A0A5S5DNZ8"/>
<dbReference type="PANTHER" id="PTHR30069:SF29">
    <property type="entry name" value="HEMOGLOBIN AND HEMOGLOBIN-HAPTOGLOBIN-BINDING PROTEIN 1-RELATED"/>
    <property type="match status" value="1"/>
</dbReference>
<dbReference type="Gene3D" id="2.40.170.20">
    <property type="entry name" value="TonB-dependent receptor, beta-barrel domain"/>
    <property type="match status" value="1"/>
</dbReference>
<comment type="subcellular location">
    <subcellularLocation>
        <location evidence="1 10">Cell outer membrane</location>
        <topology evidence="1 10">Multi-pass membrane protein</topology>
    </subcellularLocation>
</comment>
<proteinExistence type="inferred from homology"/>
<dbReference type="Gene3D" id="2.60.40.1120">
    <property type="entry name" value="Carboxypeptidase-like, regulatory domain"/>
    <property type="match status" value="1"/>
</dbReference>
<keyword evidence="15" id="KW-1185">Reference proteome</keyword>
<dbReference type="InterPro" id="IPR036942">
    <property type="entry name" value="Beta-barrel_TonB_sf"/>
</dbReference>
<accession>A0A5S5DNZ8</accession>
<dbReference type="InterPro" id="IPR000531">
    <property type="entry name" value="Beta-barrel_TonB"/>
</dbReference>
<evidence type="ECO:0000256" key="3">
    <source>
        <dbReference type="ARBA" id="ARBA00022452"/>
    </source>
</evidence>
<dbReference type="GO" id="GO:0044718">
    <property type="term" value="P:siderophore transmembrane transport"/>
    <property type="evidence" value="ECO:0007669"/>
    <property type="project" value="TreeGrafter"/>
</dbReference>
<dbReference type="Gene3D" id="2.170.130.10">
    <property type="entry name" value="TonB-dependent receptor, plug domain"/>
    <property type="match status" value="1"/>
</dbReference>
<evidence type="ECO:0000256" key="10">
    <source>
        <dbReference type="PROSITE-ProRule" id="PRU01360"/>
    </source>
</evidence>
<dbReference type="Pfam" id="PF00593">
    <property type="entry name" value="TonB_dep_Rec_b-barrel"/>
    <property type="match status" value="1"/>
</dbReference>
<evidence type="ECO:0000256" key="5">
    <source>
        <dbReference type="ARBA" id="ARBA00022729"/>
    </source>
</evidence>
<dbReference type="SUPFAM" id="SSF49464">
    <property type="entry name" value="Carboxypeptidase regulatory domain-like"/>
    <property type="match status" value="1"/>
</dbReference>
<dbReference type="PANTHER" id="PTHR30069">
    <property type="entry name" value="TONB-DEPENDENT OUTER MEMBRANE RECEPTOR"/>
    <property type="match status" value="1"/>
</dbReference>
<evidence type="ECO:0000313" key="14">
    <source>
        <dbReference type="EMBL" id="TYP97680.1"/>
    </source>
</evidence>
<keyword evidence="9 10" id="KW-0998">Cell outer membrane</keyword>
<keyword evidence="8 14" id="KW-0675">Receptor</keyword>
<sequence length="788" mass="89112">MYYRQKTILLVIFINCITFFTNAQEHELRGHVRDAMELPIVHATVILKPDNKVYKTDQYGYFEFSGLYEGVYQLEIRHMGYTTKHLEAVVPRIDTVLSIRLEATGHAIEQVEVQGKVTAVDNLVQVEQAAMPVKIITRREIELMGSRRLDEVMKEQTGVAVVNDIAGGSRAVGVQIQGFSSNYIMVLIDGQPMLGRNNGNFDLSRISVTNIERIEIIKGASSCLYGSDALGGAINIVTRHGAITPQAQASLLYGTLNTVDATLEGETAFANQRGSVVVSGNYYRTDGFNTDKGYLMTGSTTFPPYENYSFQGRLRYRTSKDGTIGLTARYAARNSKMYNAWSNDLTLEDGQKDQDINMGVSYDRSFASGLRSMTRYYLTRFHTELQAQWFNQGVLAGEEAFGQYDHRIEQQFAYNPLSNLKLTGGLGGSMELMDNQNLDDKRSLQTAFAYIQTEWRPKDRILATLGLRYDLTNVYPGRVSPSLGLQYHLNEKLLLKAGTGAGFKAPDYKMRYQVFFNPSANYLVVGNDRLEEVVNGLEAAGELSYKNSYMLNQLAGNLLAEKSWSNHIGLIWNPIPKIQAEASVFYHRINNQINSVNIATGTRISQIYTYRNLPKAVNKGIEISFSYQATRDLQLSAGYQYLIAKDLGVLDSIRAGNYPYNQYNNAGTGEYRQSRPSDYWGIEDRSRHMANLKLMYEYRPWQTSINVRANIRGKYPFQETNGNQFIDDGDRFVPYHTLINVTLEKALLNKKISLRLIADNLLDFTHRYMLGQPGRVILGGLSYRWMKD</sequence>
<evidence type="ECO:0000259" key="13">
    <source>
        <dbReference type="Pfam" id="PF07715"/>
    </source>
</evidence>
<protein>
    <submittedName>
        <fullName evidence="14">Outer membrane receptor for ferrienterochelin and colicins</fullName>
    </submittedName>
</protein>
<feature type="domain" description="TonB-dependent receptor plug" evidence="13">
    <location>
        <begin position="127"/>
        <end position="233"/>
    </location>
</feature>
<reference evidence="14 15" key="1">
    <citation type="submission" date="2019-07" db="EMBL/GenBank/DDBJ databases">
        <title>Genomic Encyclopedia of Archaeal and Bacterial Type Strains, Phase II (KMG-II): from individual species to whole genera.</title>
        <authorList>
            <person name="Goeker M."/>
        </authorList>
    </citation>
    <scope>NUCLEOTIDE SEQUENCE [LARGE SCALE GENOMIC DNA]</scope>
    <source>
        <strain evidence="14 15">DSM 18850</strain>
    </source>
</reference>
<dbReference type="EMBL" id="VNHX01000002">
    <property type="protein sequence ID" value="TYP97680.1"/>
    <property type="molecule type" value="Genomic_DNA"/>
</dbReference>
<evidence type="ECO:0000256" key="4">
    <source>
        <dbReference type="ARBA" id="ARBA00022692"/>
    </source>
</evidence>
<evidence type="ECO:0000256" key="6">
    <source>
        <dbReference type="ARBA" id="ARBA00023077"/>
    </source>
</evidence>
<dbReference type="Pfam" id="PF07715">
    <property type="entry name" value="Plug"/>
    <property type="match status" value="1"/>
</dbReference>
<dbReference type="InterPro" id="IPR008969">
    <property type="entry name" value="CarboxyPept-like_regulatory"/>
</dbReference>
<evidence type="ECO:0000256" key="9">
    <source>
        <dbReference type="ARBA" id="ARBA00023237"/>
    </source>
</evidence>
<feature type="domain" description="TonB-dependent receptor-like beta-barrel" evidence="12">
    <location>
        <begin position="270"/>
        <end position="761"/>
    </location>
</feature>
<dbReference type="InterPro" id="IPR037066">
    <property type="entry name" value="Plug_dom_sf"/>
</dbReference>
<evidence type="ECO:0000256" key="7">
    <source>
        <dbReference type="ARBA" id="ARBA00023136"/>
    </source>
</evidence>
<comment type="similarity">
    <text evidence="10 11">Belongs to the TonB-dependent receptor family.</text>
</comment>
<keyword evidence="5" id="KW-0732">Signal</keyword>
<organism evidence="14 15">
    <name type="scientific">Sphingobacterium allocomposti</name>
    <dbReference type="NCBI Taxonomy" id="415956"/>
    <lineage>
        <taxon>Bacteria</taxon>
        <taxon>Pseudomonadati</taxon>
        <taxon>Bacteroidota</taxon>
        <taxon>Sphingobacteriia</taxon>
        <taxon>Sphingobacteriales</taxon>
        <taxon>Sphingobacteriaceae</taxon>
        <taxon>Sphingobacterium</taxon>
    </lineage>
</organism>
<comment type="caution">
    <text evidence="14">The sequence shown here is derived from an EMBL/GenBank/DDBJ whole genome shotgun (WGS) entry which is preliminary data.</text>
</comment>
<keyword evidence="7 10" id="KW-0472">Membrane</keyword>
<evidence type="ECO:0000256" key="1">
    <source>
        <dbReference type="ARBA" id="ARBA00004571"/>
    </source>
</evidence>